<accession>A0A4Y2KW38</accession>
<evidence type="ECO:0000313" key="1">
    <source>
        <dbReference type="EMBL" id="GBN06379.1"/>
    </source>
</evidence>
<sequence length="93" mass="10791">MLLCRFSHVEGCSQNALCRVMRRSAVCVFTWAICCRVKVKPLQIRGKWTMSCEEQDSFPFPVAWLSRDSWQDVEREPPRILIFPTACPPSLFP</sequence>
<comment type="caution">
    <text evidence="1">The sequence shown here is derived from an EMBL/GenBank/DDBJ whole genome shotgun (WGS) entry which is preliminary data.</text>
</comment>
<protein>
    <submittedName>
        <fullName evidence="1">Uncharacterized protein</fullName>
    </submittedName>
</protein>
<evidence type="ECO:0000313" key="2">
    <source>
        <dbReference type="Proteomes" id="UP000499080"/>
    </source>
</evidence>
<dbReference type="Proteomes" id="UP000499080">
    <property type="component" value="Unassembled WGS sequence"/>
</dbReference>
<keyword evidence="2" id="KW-1185">Reference proteome</keyword>
<proteinExistence type="predicted"/>
<dbReference type="AlphaFoldDB" id="A0A4Y2KW38"/>
<name>A0A4Y2KW38_ARAVE</name>
<organism evidence="1 2">
    <name type="scientific">Araneus ventricosus</name>
    <name type="common">Orbweaver spider</name>
    <name type="synonym">Epeira ventricosa</name>
    <dbReference type="NCBI Taxonomy" id="182803"/>
    <lineage>
        <taxon>Eukaryota</taxon>
        <taxon>Metazoa</taxon>
        <taxon>Ecdysozoa</taxon>
        <taxon>Arthropoda</taxon>
        <taxon>Chelicerata</taxon>
        <taxon>Arachnida</taxon>
        <taxon>Araneae</taxon>
        <taxon>Araneomorphae</taxon>
        <taxon>Entelegynae</taxon>
        <taxon>Araneoidea</taxon>
        <taxon>Araneidae</taxon>
        <taxon>Araneus</taxon>
    </lineage>
</organism>
<gene>
    <name evidence="1" type="ORF">AVEN_38032_1</name>
</gene>
<dbReference type="EMBL" id="BGPR01005058">
    <property type="protein sequence ID" value="GBN06379.1"/>
    <property type="molecule type" value="Genomic_DNA"/>
</dbReference>
<reference evidence="1 2" key="1">
    <citation type="journal article" date="2019" name="Sci. Rep.">
        <title>Orb-weaving spider Araneus ventricosus genome elucidates the spidroin gene catalogue.</title>
        <authorList>
            <person name="Kono N."/>
            <person name="Nakamura H."/>
            <person name="Ohtoshi R."/>
            <person name="Moran D.A.P."/>
            <person name="Shinohara A."/>
            <person name="Yoshida Y."/>
            <person name="Fujiwara M."/>
            <person name="Mori M."/>
            <person name="Tomita M."/>
            <person name="Arakawa K."/>
        </authorList>
    </citation>
    <scope>NUCLEOTIDE SEQUENCE [LARGE SCALE GENOMIC DNA]</scope>
</reference>